<organism evidence="1 4">
    <name type="scientific">Pandoraea cepalis</name>
    <dbReference type="NCBI Taxonomy" id="2508294"/>
    <lineage>
        <taxon>Bacteria</taxon>
        <taxon>Pseudomonadati</taxon>
        <taxon>Pseudomonadota</taxon>
        <taxon>Betaproteobacteria</taxon>
        <taxon>Burkholderiales</taxon>
        <taxon>Burkholderiaceae</taxon>
        <taxon>Pandoraea</taxon>
    </lineage>
</organism>
<accession>A0AAW7MN50</accession>
<dbReference type="EMBL" id="QAID01000043">
    <property type="protein sequence ID" value="MDN4579589.1"/>
    <property type="molecule type" value="Genomic_DNA"/>
</dbReference>
<dbReference type="Proteomes" id="UP001172788">
    <property type="component" value="Unassembled WGS sequence"/>
</dbReference>
<dbReference type="Proteomes" id="UP001172791">
    <property type="component" value="Unassembled WGS sequence"/>
</dbReference>
<name>A0AAW7MN50_9BURK</name>
<gene>
    <name evidence="1" type="ORF">DBA34_12545</name>
    <name evidence="2" type="ORF">DBB29_15855</name>
</gene>
<protein>
    <submittedName>
        <fullName evidence="1">Uncharacterized protein</fullName>
    </submittedName>
</protein>
<proteinExistence type="predicted"/>
<evidence type="ECO:0000313" key="4">
    <source>
        <dbReference type="Proteomes" id="UP001172791"/>
    </source>
</evidence>
<evidence type="ECO:0000313" key="1">
    <source>
        <dbReference type="EMBL" id="MDN4574085.1"/>
    </source>
</evidence>
<sequence length="71" mass="8181">MLIDIKEPLATSSRLTSLHWARRLPCVHRHASRRRWRRRTADAIEGLTCLKARLGASPTLNMHDWPGIRAV</sequence>
<evidence type="ECO:0000313" key="3">
    <source>
        <dbReference type="Proteomes" id="UP001172788"/>
    </source>
</evidence>
<dbReference type="EMBL" id="QAIC01000040">
    <property type="protein sequence ID" value="MDN4574085.1"/>
    <property type="molecule type" value="Genomic_DNA"/>
</dbReference>
<keyword evidence="3" id="KW-1185">Reference proteome</keyword>
<reference evidence="1" key="1">
    <citation type="submission" date="2018-04" db="EMBL/GenBank/DDBJ databases">
        <authorList>
            <person name="Jy Z."/>
        </authorList>
    </citation>
    <scope>NUCLEOTIDE SEQUENCE</scope>
    <source>
        <strain evidence="2">AS13</strain>
        <strain evidence="1">LA18</strain>
    </source>
</reference>
<comment type="caution">
    <text evidence="1">The sequence shown here is derived from an EMBL/GenBank/DDBJ whole genome shotgun (WGS) entry which is preliminary data.</text>
</comment>
<evidence type="ECO:0000313" key="2">
    <source>
        <dbReference type="EMBL" id="MDN4579589.1"/>
    </source>
</evidence>
<dbReference type="AlphaFoldDB" id="A0AAW7MN50"/>